<dbReference type="Gene3D" id="3.40.50.720">
    <property type="entry name" value="NAD(P)-binding Rossmann-like Domain"/>
    <property type="match status" value="1"/>
</dbReference>
<organism evidence="3 5">
    <name type="scientific">Candidatus Iainarchaeum sp</name>
    <dbReference type="NCBI Taxonomy" id="3101447"/>
    <lineage>
        <taxon>Archaea</taxon>
        <taxon>Candidatus Iainarchaeota</taxon>
        <taxon>Candidatus Iainarchaeia</taxon>
        <taxon>Candidatus Iainarchaeales</taxon>
        <taxon>Candidatus Iainarchaeaceae</taxon>
        <taxon>Candidatus Iainarchaeum</taxon>
    </lineage>
</organism>
<feature type="domain" description="Quinate/shikimate 5-dehydrogenase/glutamyl-tRNA reductase" evidence="1">
    <location>
        <begin position="2"/>
        <end position="81"/>
    </location>
</feature>
<dbReference type="InterPro" id="IPR015955">
    <property type="entry name" value="Lactate_DH/Glyco_Ohase_4_C"/>
</dbReference>
<evidence type="ECO:0000313" key="4">
    <source>
        <dbReference type="EMBL" id="MBS3057881.1"/>
    </source>
</evidence>
<proteinExistence type="predicted"/>
<dbReference type="GO" id="GO:0016616">
    <property type="term" value="F:oxidoreductase activity, acting on the CH-OH group of donors, NAD or NADP as acceptor"/>
    <property type="evidence" value="ECO:0007669"/>
    <property type="project" value="InterPro"/>
</dbReference>
<dbReference type="InterPro" id="IPR006151">
    <property type="entry name" value="Shikm_DH/Glu-tRNA_Rdtase"/>
</dbReference>
<reference evidence="4" key="2">
    <citation type="submission" date="2021-03" db="EMBL/GenBank/DDBJ databases">
        <authorList>
            <person name="Jaffe A."/>
        </authorList>
    </citation>
    <scope>NUCLEOTIDE SEQUENCE</scope>
    <source>
        <strain evidence="4">RIFCSPLOWO2_01_FULL_43_13</strain>
    </source>
</reference>
<comment type="caution">
    <text evidence="3">The sequence shown here is derived from an EMBL/GenBank/DDBJ whole genome shotgun (WGS) entry which is preliminary data.</text>
</comment>
<dbReference type="Proteomes" id="UP000527315">
    <property type="component" value="Unassembled WGS sequence"/>
</dbReference>
<dbReference type="GO" id="GO:0019752">
    <property type="term" value="P:carboxylic acid metabolic process"/>
    <property type="evidence" value="ECO:0007669"/>
    <property type="project" value="InterPro"/>
</dbReference>
<dbReference type="Pfam" id="PF01488">
    <property type="entry name" value="Shikimate_DH"/>
    <property type="match status" value="1"/>
</dbReference>
<dbReference type="EMBL" id="JAGVWB010000004">
    <property type="protein sequence ID" value="MBS3057881.1"/>
    <property type="molecule type" value="Genomic_DNA"/>
</dbReference>
<evidence type="ECO:0000313" key="2">
    <source>
        <dbReference type="EMBL" id="HIH21358.1"/>
    </source>
</evidence>
<dbReference type="Proteomes" id="UP000680185">
    <property type="component" value="Unassembled WGS sequence"/>
</dbReference>
<sequence length="297" mass="33356">MRILLIGCGRTGRVIAEGLLKLKLGIGEILLYSRTPKDAKLLASDLKSSKLKVIEKLKKLPKLDYVIIALSAVSDEARNESMLKRSDTYQVRQDELKFNIGALTDLISYLKSVPKTTTIIVVTNPVDELTNFLRITLNHPKILGFGPELDAARYSKALGKQVFCIGVHGRAVPLISAKSEKKYRDLLKKIDKELLSRIRKHGIPYKIAGKLFSRFFRKLNSKKVETIYASYYLSKEFAGVKDTSISLPFKAKKGEIIGVEGLKLNKIEQKMFLKLAVGLRKSVNHILATHKKLASYK</sequence>
<dbReference type="InterPro" id="IPR036291">
    <property type="entry name" value="NAD(P)-bd_dom_sf"/>
</dbReference>
<evidence type="ECO:0000259" key="1">
    <source>
        <dbReference type="Pfam" id="PF01488"/>
    </source>
</evidence>
<name>A0A7J4KRS3_9ARCH</name>
<dbReference type="SUPFAM" id="SSF51735">
    <property type="entry name" value="NAD(P)-binding Rossmann-fold domains"/>
    <property type="match status" value="1"/>
</dbReference>
<protein>
    <recommendedName>
        <fullName evidence="1">Quinate/shikimate 5-dehydrogenase/glutamyl-tRNA reductase domain-containing protein</fullName>
    </recommendedName>
</protein>
<evidence type="ECO:0000313" key="3">
    <source>
        <dbReference type="EMBL" id="HIH32703.1"/>
    </source>
</evidence>
<dbReference type="AlphaFoldDB" id="A0A7J4KRS3"/>
<dbReference type="InterPro" id="IPR001557">
    <property type="entry name" value="L-lactate/malate_DH"/>
</dbReference>
<dbReference type="Gene3D" id="3.90.110.10">
    <property type="entry name" value="Lactate dehydrogenase/glycoside hydrolase, family 4, C-terminal"/>
    <property type="match status" value="1"/>
</dbReference>
<dbReference type="Proteomes" id="UP000590964">
    <property type="component" value="Unassembled WGS sequence"/>
</dbReference>
<reference evidence="3" key="1">
    <citation type="journal article" date="2020" name="bioRxiv">
        <title>A rank-normalized archaeal taxonomy based on genome phylogeny resolves widespread incomplete and uneven classifications.</title>
        <authorList>
            <person name="Rinke C."/>
            <person name="Chuvochina M."/>
            <person name="Mussig A.J."/>
            <person name="Chaumeil P.-A."/>
            <person name="Waite D.W."/>
            <person name="Whitman W.B."/>
            <person name="Parks D.H."/>
            <person name="Hugenholtz P."/>
        </authorList>
    </citation>
    <scope>NUCLEOTIDE SEQUENCE</scope>
    <source>
        <strain evidence="3">UBA10036</strain>
        <strain evidence="2">UBA10191</strain>
    </source>
</reference>
<dbReference type="PRINTS" id="PR00086">
    <property type="entry name" value="LLDHDRGNASE"/>
</dbReference>
<dbReference type="EMBL" id="DUFW01000025">
    <property type="protein sequence ID" value="HIH21358.1"/>
    <property type="molecule type" value="Genomic_DNA"/>
</dbReference>
<reference evidence="4" key="3">
    <citation type="submission" date="2021-05" db="EMBL/GenBank/DDBJ databases">
        <title>Protein family content uncovers lineage relationships and bacterial pathway maintenance mechanisms in DPANN archaea.</title>
        <authorList>
            <person name="Castelle C.J."/>
            <person name="Meheust R."/>
            <person name="Jaffe A.L."/>
            <person name="Seitz K."/>
            <person name="Gong X."/>
            <person name="Baker B.J."/>
            <person name="Banfield J.F."/>
        </authorList>
    </citation>
    <scope>NUCLEOTIDE SEQUENCE</scope>
    <source>
        <strain evidence="4">RIFCSPLOWO2_01_FULL_43_13</strain>
    </source>
</reference>
<accession>A0A7J4KRS3</accession>
<dbReference type="EMBL" id="DUFJ01000010">
    <property type="protein sequence ID" value="HIH32703.1"/>
    <property type="molecule type" value="Genomic_DNA"/>
</dbReference>
<gene>
    <name evidence="2" type="ORF">HA222_01690</name>
    <name evidence="3" type="ORF">HA227_00465</name>
    <name evidence="4" type="ORF">J4478_00590</name>
</gene>
<evidence type="ECO:0000313" key="5">
    <source>
        <dbReference type="Proteomes" id="UP000527315"/>
    </source>
</evidence>
<dbReference type="SUPFAM" id="SSF56327">
    <property type="entry name" value="LDH C-terminal domain-like"/>
    <property type="match status" value="1"/>
</dbReference>